<accession>A0ABW7Y733</accession>
<proteinExistence type="predicted"/>
<comment type="caution">
    <text evidence="1">The sequence shown here is derived from an EMBL/GenBank/DDBJ whole genome shotgun (WGS) entry which is preliminary data.</text>
</comment>
<protein>
    <submittedName>
        <fullName evidence="1">Uncharacterized protein</fullName>
    </submittedName>
</protein>
<dbReference type="EMBL" id="JBITDC010000010">
    <property type="protein sequence ID" value="MFI5678191.1"/>
    <property type="molecule type" value="Genomic_DNA"/>
</dbReference>
<evidence type="ECO:0000313" key="1">
    <source>
        <dbReference type="EMBL" id="MFI5678191.1"/>
    </source>
</evidence>
<dbReference type="Proteomes" id="UP001612415">
    <property type="component" value="Unassembled WGS sequence"/>
</dbReference>
<organism evidence="1 2">
    <name type="scientific">Streptomyces cellulosae</name>
    <dbReference type="NCBI Taxonomy" id="1968"/>
    <lineage>
        <taxon>Bacteria</taxon>
        <taxon>Bacillati</taxon>
        <taxon>Actinomycetota</taxon>
        <taxon>Actinomycetes</taxon>
        <taxon>Kitasatosporales</taxon>
        <taxon>Streptomycetaceae</taxon>
        <taxon>Streptomyces</taxon>
    </lineage>
</organism>
<dbReference type="RefSeq" id="WP_398658750.1">
    <property type="nucleotide sequence ID" value="NZ_JBITDC010000010.1"/>
</dbReference>
<gene>
    <name evidence="1" type="ORF">ACIA8P_26585</name>
</gene>
<evidence type="ECO:0000313" key="2">
    <source>
        <dbReference type="Proteomes" id="UP001612415"/>
    </source>
</evidence>
<reference evidence="1 2" key="1">
    <citation type="submission" date="2024-10" db="EMBL/GenBank/DDBJ databases">
        <title>The Natural Products Discovery Center: Release of the First 8490 Sequenced Strains for Exploring Actinobacteria Biosynthetic Diversity.</title>
        <authorList>
            <person name="Kalkreuter E."/>
            <person name="Kautsar S.A."/>
            <person name="Yang D."/>
            <person name="Bader C.D."/>
            <person name="Teijaro C.N."/>
            <person name="Fluegel L."/>
            <person name="Davis C.M."/>
            <person name="Simpson J.R."/>
            <person name="Lauterbach L."/>
            <person name="Steele A.D."/>
            <person name="Gui C."/>
            <person name="Meng S."/>
            <person name="Li G."/>
            <person name="Viehrig K."/>
            <person name="Ye F."/>
            <person name="Su P."/>
            <person name="Kiefer A.F."/>
            <person name="Nichols A."/>
            <person name="Cepeda A.J."/>
            <person name="Yan W."/>
            <person name="Fan B."/>
            <person name="Jiang Y."/>
            <person name="Adhikari A."/>
            <person name="Zheng C.-J."/>
            <person name="Schuster L."/>
            <person name="Cowan T.M."/>
            <person name="Smanski M.J."/>
            <person name="Chevrette M.G."/>
            <person name="De Carvalho L.P.S."/>
            <person name="Shen B."/>
        </authorList>
    </citation>
    <scope>NUCLEOTIDE SEQUENCE [LARGE SCALE GENOMIC DNA]</scope>
    <source>
        <strain evidence="1 2">NPDC051599</strain>
    </source>
</reference>
<keyword evidence="2" id="KW-1185">Reference proteome</keyword>
<sequence length="40" mass="3963">MGAGSGAEFGVGARRVAGAVRPPPLHTRFGVAYDAVGLPP</sequence>
<name>A0ABW7Y733_STRCE</name>